<feature type="domain" description="CAF1B/HIR1 beta-propeller" evidence="11">
    <location>
        <begin position="1"/>
        <end position="386"/>
    </location>
</feature>
<gene>
    <name evidence="12" type="primary">Chaf1b</name>
    <name evidence="12" type="ORF">AWC38_SpisGene3994</name>
</gene>
<dbReference type="PANTHER" id="PTHR15271">
    <property type="entry name" value="CHROMATIN ASSEMBLY FACTOR 1 SUBUNIT B"/>
    <property type="match status" value="1"/>
</dbReference>
<dbReference type="EMBL" id="LSMT01000039">
    <property type="protein sequence ID" value="PFX31184.1"/>
    <property type="molecule type" value="Genomic_DNA"/>
</dbReference>
<dbReference type="Pfam" id="PF24105">
    <property type="entry name" value="Beta-prop_CAF1B_HIR1"/>
    <property type="match status" value="1"/>
</dbReference>
<dbReference type="InterPro" id="IPR036322">
    <property type="entry name" value="WD40_repeat_dom_sf"/>
</dbReference>
<evidence type="ECO:0000256" key="5">
    <source>
        <dbReference type="ARBA" id="ARBA00022763"/>
    </source>
</evidence>
<sequence length="805" mass="87492">MKLNTPEIAWHGKEPILSVDFSKVGSKWRLATAGADNDVKIWSIACGDGQKTVIDFLANLSRHTKAVNVVKFSPKDEILASGGDDSMIILWKLNNSGERNTTDIFMDADEIPNKESWTFHKALRGHIEDIYDLQWSPDGNNIISGSVDNSAIIWDIVKGQKLVILKDHKHYVQGVCWDPLGQYVVTNSSDRSCRLYNPNSYRCCYNITKLLVNGSQKPTENGEAFKHGKMFHDETLPSFFRRPSFSPDGSLLLVPAGRLEVGDQIINTTYVFTRGSPNKPVLYLPSPQKATVAVRCCPILFELRQAEGDGKSAKSIFKLPYRMVFSVATIDSILLYDTQQAAPFGYITNIHYAALTDLTWSSDGSMLVASSSDGYCTIVHFKEGELGVPCSLSIKQVLERSNSPLLQSSDTSGKMGKNLRASSPSEKEKNEEKCDKIPQSTKKEQLGKISMFTVPMKITPTKPARKGAPKTISLAPAPSKPGAANPVSEDLSMAASISLVQSSLPAANTAGLQQTHAGPKHVTLSSAQGQLNGNNSSGQMTPRRVALAPGGQMTPRRVALMPAGSCQPNKSSAEIKPTTQVTPRHVALAPVEGASKPENTVTETKEGKQVLEQVLKHNTLESSPASGNIPPVDDRTRETLLMHLSSPSQTTLAPRRVPLVTLAIDLEKACTKESSQASQPPGTSSISDLKTLVNENVTNKSTEPTLKQSVLARCDKTCTTDHSKPRRIALTPVPAVTQIPSITSPTEKENSTVNQPPQPRRVMLTTLEPLGGGNTQVEQPQGSFKKCLTKSRHIPLEPKIIVLDD</sequence>
<comment type="subcellular location">
    <subcellularLocation>
        <location evidence="1">Nucleus</location>
    </subcellularLocation>
</comment>
<keyword evidence="3 9" id="KW-0853">WD repeat</keyword>
<evidence type="ECO:0000256" key="3">
    <source>
        <dbReference type="ARBA" id="ARBA00022574"/>
    </source>
</evidence>
<evidence type="ECO:0000256" key="7">
    <source>
        <dbReference type="ARBA" id="ARBA00023204"/>
    </source>
</evidence>
<feature type="repeat" description="WD" evidence="9">
    <location>
        <begin position="123"/>
        <end position="164"/>
    </location>
</feature>
<keyword evidence="7" id="KW-0234">DNA repair</keyword>
<dbReference type="OrthoDB" id="71227at2759"/>
<dbReference type="GO" id="GO:0006335">
    <property type="term" value="P:DNA replication-dependent chromatin assembly"/>
    <property type="evidence" value="ECO:0007669"/>
    <property type="project" value="InterPro"/>
</dbReference>
<keyword evidence="4" id="KW-0677">Repeat</keyword>
<dbReference type="InterPro" id="IPR019775">
    <property type="entry name" value="WD40_repeat_CS"/>
</dbReference>
<dbReference type="GO" id="GO:0006334">
    <property type="term" value="P:nucleosome assembly"/>
    <property type="evidence" value="ECO:0007669"/>
    <property type="project" value="TreeGrafter"/>
</dbReference>
<evidence type="ECO:0000256" key="8">
    <source>
        <dbReference type="ARBA" id="ARBA00023242"/>
    </source>
</evidence>
<protein>
    <submittedName>
        <fullName evidence="12">Chromatin assembly factor 1 subunit B</fullName>
    </submittedName>
</protein>
<feature type="compositionally biased region" description="Basic and acidic residues" evidence="10">
    <location>
        <begin position="425"/>
        <end position="442"/>
    </location>
</feature>
<dbReference type="Gene3D" id="2.130.10.10">
    <property type="entry name" value="YVTN repeat-like/Quinoprotein amine dehydrogenase"/>
    <property type="match status" value="2"/>
</dbReference>
<feature type="region of interest" description="Disordered" evidence="10">
    <location>
        <begin position="459"/>
        <end position="486"/>
    </location>
</feature>
<evidence type="ECO:0000256" key="1">
    <source>
        <dbReference type="ARBA" id="ARBA00004123"/>
    </source>
</evidence>
<keyword evidence="6" id="KW-0156">Chromatin regulator</keyword>
<dbReference type="PRINTS" id="PR00319">
    <property type="entry name" value="GPROTEINB"/>
</dbReference>
<feature type="region of interest" description="Disordered" evidence="10">
    <location>
        <begin position="403"/>
        <end position="442"/>
    </location>
</feature>
<dbReference type="PROSITE" id="PS00678">
    <property type="entry name" value="WD_REPEATS_1"/>
    <property type="match status" value="1"/>
</dbReference>
<evidence type="ECO:0000313" key="13">
    <source>
        <dbReference type="Proteomes" id="UP000225706"/>
    </source>
</evidence>
<evidence type="ECO:0000256" key="6">
    <source>
        <dbReference type="ARBA" id="ARBA00022853"/>
    </source>
</evidence>
<dbReference type="PROSITE" id="PS50082">
    <property type="entry name" value="WD_REPEATS_2"/>
    <property type="match status" value="3"/>
</dbReference>
<accession>A0A2B4SKH5</accession>
<name>A0A2B4SKH5_STYPI</name>
<evidence type="ECO:0000256" key="4">
    <source>
        <dbReference type="ARBA" id="ARBA00022737"/>
    </source>
</evidence>
<dbReference type="GO" id="GO:0006281">
    <property type="term" value="P:DNA repair"/>
    <property type="evidence" value="ECO:0007669"/>
    <property type="project" value="UniProtKB-KW"/>
</dbReference>
<evidence type="ECO:0000259" key="11">
    <source>
        <dbReference type="Pfam" id="PF24105"/>
    </source>
</evidence>
<comment type="similarity">
    <text evidence="2">Belongs to the WD repeat HIR1 family.</text>
</comment>
<keyword evidence="13" id="KW-1185">Reference proteome</keyword>
<reference evidence="13" key="1">
    <citation type="journal article" date="2017" name="bioRxiv">
        <title>Comparative analysis of the genomes of Stylophora pistillata and Acropora digitifera provides evidence for extensive differences between species of corals.</title>
        <authorList>
            <person name="Voolstra C.R."/>
            <person name="Li Y."/>
            <person name="Liew Y.J."/>
            <person name="Baumgarten S."/>
            <person name="Zoccola D."/>
            <person name="Flot J.-F."/>
            <person name="Tambutte S."/>
            <person name="Allemand D."/>
            <person name="Aranda M."/>
        </authorList>
    </citation>
    <scope>NUCLEOTIDE SEQUENCE [LARGE SCALE GENOMIC DNA]</scope>
</reference>
<dbReference type="InterPro" id="IPR001680">
    <property type="entry name" value="WD40_rpt"/>
</dbReference>
<evidence type="ECO:0000256" key="9">
    <source>
        <dbReference type="PROSITE-ProRule" id="PRU00221"/>
    </source>
</evidence>
<dbReference type="STRING" id="50429.A0A2B4SKH5"/>
<dbReference type="GO" id="GO:0033186">
    <property type="term" value="C:CAF-1 complex"/>
    <property type="evidence" value="ECO:0007669"/>
    <property type="project" value="TreeGrafter"/>
</dbReference>
<feature type="repeat" description="WD" evidence="9">
    <location>
        <begin position="165"/>
        <end position="197"/>
    </location>
</feature>
<comment type="caution">
    <text evidence="12">The sequence shown here is derived from an EMBL/GenBank/DDBJ whole genome shotgun (WGS) entry which is preliminary data.</text>
</comment>
<dbReference type="InterPro" id="IPR015943">
    <property type="entry name" value="WD40/YVTN_repeat-like_dom_sf"/>
</dbReference>
<dbReference type="InterPro" id="IPR001632">
    <property type="entry name" value="WD40_G-protein_beta-like"/>
</dbReference>
<evidence type="ECO:0000256" key="2">
    <source>
        <dbReference type="ARBA" id="ARBA00007306"/>
    </source>
</evidence>
<dbReference type="AlphaFoldDB" id="A0A2B4SKH5"/>
<organism evidence="12 13">
    <name type="scientific">Stylophora pistillata</name>
    <name type="common">Smooth cauliflower coral</name>
    <dbReference type="NCBI Taxonomy" id="50429"/>
    <lineage>
        <taxon>Eukaryota</taxon>
        <taxon>Metazoa</taxon>
        <taxon>Cnidaria</taxon>
        <taxon>Anthozoa</taxon>
        <taxon>Hexacorallia</taxon>
        <taxon>Scleractinia</taxon>
        <taxon>Astrocoeniina</taxon>
        <taxon>Pocilloporidae</taxon>
        <taxon>Stylophora</taxon>
    </lineage>
</organism>
<evidence type="ECO:0000313" key="12">
    <source>
        <dbReference type="EMBL" id="PFX31184.1"/>
    </source>
</evidence>
<evidence type="ECO:0000256" key="10">
    <source>
        <dbReference type="SAM" id="MobiDB-lite"/>
    </source>
</evidence>
<dbReference type="Proteomes" id="UP000225706">
    <property type="component" value="Unassembled WGS sequence"/>
</dbReference>
<keyword evidence="5" id="KW-0227">DNA damage</keyword>
<dbReference type="SMART" id="SM00320">
    <property type="entry name" value="WD40"/>
    <property type="match status" value="5"/>
</dbReference>
<keyword evidence="8" id="KW-0539">Nucleus</keyword>
<feature type="repeat" description="WD" evidence="9">
    <location>
        <begin position="60"/>
        <end position="101"/>
    </location>
</feature>
<dbReference type="InterPro" id="IPR055410">
    <property type="entry name" value="Beta-prop_CAF1B_HIR1"/>
</dbReference>
<feature type="compositionally biased region" description="Polar residues" evidence="10">
    <location>
        <begin position="403"/>
        <end position="412"/>
    </location>
</feature>
<dbReference type="PANTHER" id="PTHR15271:SF4">
    <property type="entry name" value="CHROMATIN ASSEMBLY FACTOR 1 SUBUNIT B"/>
    <property type="match status" value="1"/>
</dbReference>
<dbReference type="SUPFAM" id="SSF50978">
    <property type="entry name" value="WD40 repeat-like"/>
    <property type="match status" value="1"/>
</dbReference>
<dbReference type="PROSITE" id="PS50294">
    <property type="entry name" value="WD_REPEATS_REGION"/>
    <property type="match status" value="2"/>
</dbReference>
<dbReference type="GO" id="GO:0005634">
    <property type="term" value="C:nucleus"/>
    <property type="evidence" value="ECO:0007669"/>
    <property type="project" value="UniProtKB-SubCell"/>
</dbReference>
<dbReference type="InterPro" id="IPR045145">
    <property type="entry name" value="PTHR15271"/>
</dbReference>
<proteinExistence type="inferred from homology"/>